<gene>
    <name evidence="1" type="ORF">PVAND_017757</name>
</gene>
<accession>A0A9J6B859</accession>
<organism evidence="1 2">
    <name type="scientific">Polypedilum vanderplanki</name>
    <name type="common">Sleeping chironomid midge</name>
    <dbReference type="NCBI Taxonomy" id="319348"/>
    <lineage>
        <taxon>Eukaryota</taxon>
        <taxon>Metazoa</taxon>
        <taxon>Ecdysozoa</taxon>
        <taxon>Arthropoda</taxon>
        <taxon>Hexapoda</taxon>
        <taxon>Insecta</taxon>
        <taxon>Pterygota</taxon>
        <taxon>Neoptera</taxon>
        <taxon>Endopterygota</taxon>
        <taxon>Diptera</taxon>
        <taxon>Nematocera</taxon>
        <taxon>Chironomoidea</taxon>
        <taxon>Chironomidae</taxon>
        <taxon>Chironominae</taxon>
        <taxon>Polypedilum</taxon>
        <taxon>Polypedilum</taxon>
    </lineage>
</organism>
<comment type="caution">
    <text evidence="1">The sequence shown here is derived from an EMBL/GenBank/DDBJ whole genome shotgun (WGS) entry which is preliminary data.</text>
</comment>
<dbReference type="EMBL" id="JADBJN010000276">
    <property type="protein sequence ID" value="KAG5666049.1"/>
    <property type="molecule type" value="Genomic_DNA"/>
</dbReference>
<name>A0A9J6B859_POLVA</name>
<sequence>LKAGGPSYESFSSTSPCPNSNILEEIIFDYKKSLNFLQEKTIQNLKTYAATHDRKNDENFVDFILNISDNYETAVQGLYEDIKDQVNELYPDNLAEICNIQIQLDEIENTNYAAFYVIKDFVSRLIT</sequence>
<dbReference type="Proteomes" id="UP001107558">
    <property type="component" value="Unassembled WGS sequence"/>
</dbReference>
<evidence type="ECO:0000313" key="2">
    <source>
        <dbReference type="Proteomes" id="UP001107558"/>
    </source>
</evidence>
<proteinExistence type="predicted"/>
<reference evidence="1" key="1">
    <citation type="submission" date="2021-03" db="EMBL/GenBank/DDBJ databases">
        <title>Chromosome level genome of the anhydrobiotic midge Polypedilum vanderplanki.</title>
        <authorList>
            <person name="Yoshida Y."/>
            <person name="Kikawada T."/>
            <person name="Gusev O."/>
        </authorList>
    </citation>
    <scope>NUCLEOTIDE SEQUENCE</scope>
    <source>
        <strain evidence="1">NIAS01</strain>
        <tissue evidence="1">Whole body or cell culture</tissue>
    </source>
</reference>
<protein>
    <submittedName>
        <fullName evidence="1">Uncharacterized protein</fullName>
    </submittedName>
</protein>
<feature type="non-terminal residue" evidence="1">
    <location>
        <position position="1"/>
    </location>
</feature>
<evidence type="ECO:0000313" key="1">
    <source>
        <dbReference type="EMBL" id="KAG5666049.1"/>
    </source>
</evidence>
<keyword evidence="2" id="KW-1185">Reference proteome</keyword>
<dbReference type="AlphaFoldDB" id="A0A9J6B859"/>